<comment type="caution">
    <text evidence="6">The sequence shown here is derived from an EMBL/GenBank/DDBJ whole genome shotgun (WGS) entry which is preliminary data.</text>
</comment>
<keyword evidence="7" id="KW-1185">Reference proteome</keyword>
<dbReference type="InterPro" id="IPR011330">
    <property type="entry name" value="Glyco_hydro/deAcase_b/a-brl"/>
</dbReference>
<evidence type="ECO:0000313" key="7">
    <source>
        <dbReference type="Proteomes" id="UP000367750"/>
    </source>
</evidence>
<dbReference type="GO" id="GO:0016810">
    <property type="term" value="F:hydrolase activity, acting on carbon-nitrogen (but not peptide) bonds"/>
    <property type="evidence" value="ECO:0007669"/>
    <property type="project" value="InterPro"/>
</dbReference>
<dbReference type="AlphaFoldDB" id="A0A5J5GEX7"/>
<proteinExistence type="predicted"/>
<dbReference type="Proteomes" id="UP000367750">
    <property type="component" value="Unassembled WGS sequence"/>
</dbReference>
<dbReference type="GO" id="GO:0016020">
    <property type="term" value="C:membrane"/>
    <property type="evidence" value="ECO:0007669"/>
    <property type="project" value="TreeGrafter"/>
</dbReference>
<dbReference type="PANTHER" id="PTHR10587">
    <property type="entry name" value="GLYCOSYL TRANSFERASE-RELATED"/>
    <property type="match status" value="1"/>
</dbReference>
<feature type="region of interest" description="Disordered" evidence="3">
    <location>
        <begin position="30"/>
        <end position="68"/>
    </location>
</feature>
<reference evidence="6 7" key="1">
    <citation type="submission" date="2019-09" db="EMBL/GenBank/DDBJ databases">
        <title>Bacillus ochoae sp. nov., Paenibacillus whitsoniae sp. nov., Paenibacillus spiritus sp. nov. Isolated from the Mars Exploration Rover during spacecraft assembly.</title>
        <authorList>
            <person name="Seuylemezian A."/>
            <person name="Vaishampayan P."/>
        </authorList>
    </citation>
    <scope>NUCLEOTIDE SEQUENCE [LARGE SCALE GENOMIC DNA]</scope>
    <source>
        <strain evidence="6 7">MER_111</strain>
    </source>
</reference>
<dbReference type="Pfam" id="PF01522">
    <property type="entry name" value="Polysacc_deac_1"/>
    <property type="match status" value="1"/>
</dbReference>
<keyword evidence="4" id="KW-0732">Signal</keyword>
<dbReference type="InterPro" id="IPR050248">
    <property type="entry name" value="Polysacc_deacetylase_ArnD"/>
</dbReference>
<dbReference type="GO" id="GO:0005975">
    <property type="term" value="P:carbohydrate metabolic process"/>
    <property type="evidence" value="ECO:0007669"/>
    <property type="project" value="InterPro"/>
</dbReference>
<feature type="compositionally biased region" description="Low complexity" evidence="3">
    <location>
        <begin position="30"/>
        <end position="45"/>
    </location>
</feature>
<evidence type="ECO:0000256" key="1">
    <source>
        <dbReference type="ARBA" id="ARBA00022723"/>
    </source>
</evidence>
<feature type="domain" description="NodB homology" evidence="5">
    <location>
        <begin position="93"/>
        <end position="276"/>
    </location>
</feature>
<name>A0A5J5GEX7_9BACL</name>
<dbReference type="OrthoDB" id="2649545at2"/>
<dbReference type="Gene3D" id="3.20.20.370">
    <property type="entry name" value="Glycoside hydrolase/deacetylase"/>
    <property type="match status" value="1"/>
</dbReference>
<dbReference type="InterPro" id="IPR002509">
    <property type="entry name" value="NODB_dom"/>
</dbReference>
<evidence type="ECO:0000256" key="2">
    <source>
        <dbReference type="ARBA" id="ARBA00022801"/>
    </source>
</evidence>
<dbReference type="EMBL" id="VYKK01000005">
    <property type="protein sequence ID" value="KAA9006550.1"/>
    <property type="molecule type" value="Genomic_DNA"/>
</dbReference>
<keyword evidence="2" id="KW-0378">Hydrolase</keyword>
<evidence type="ECO:0000256" key="4">
    <source>
        <dbReference type="SAM" id="SignalP"/>
    </source>
</evidence>
<protein>
    <submittedName>
        <fullName evidence="6">Polysaccharide deacetylase family protein</fullName>
    </submittedName>
</protein>
<sequence>MLHRLFLILAAALLLLIPFPGNADSRRAGAEAARWSARSPAASDSETAPAPASQPAGRQRPAASLEKAESPLTLSQLIRRYPEIIRARGPRTPEIALTFDDVPDPRFTPAILDVLKRSGVKATFFIVGSRAEKHPDLVARIIREGHSIGNHSYNHPLFTKMGVAGFRSQILRTDAILKRTAGYRSRLIRPPYGEITEKQLHWARSNGYRIINWNVDSQDWRGLNKAQVKRNVLSRAARGSIVLQHGGGGVGSDLSGTIEALPEIIGTLRARGYRLVTVPELLDLPER</sequence>
<evidence type="ECO:0000259" key="5">
    <source>
        <dbReference type="PROSITE" id="PS51677"/>
    </source>
</evidence>
<evidence type="ECO:0000313" key="6">
    <source>
        <dbReference type="EMBL" id="KAA9006550.1"/>
    </source>
</evidence>
<dbReference type="CDD" id="cd10917">
    <property type="entry name" value="CE4_NodB_like_6s_7s"/>
    <property type="match status" value="1"/>
</dbReference>
<organism evidence="6 7">
    <name type="scientific">Paenibacillus spiritus</name>
    <dbReference type="NCBI Taxonomy" id="2496557"/>
    <lineage>
        <taxon>Bacteria</taxon>
        <taxon>Bacillati</taxon>
        <taxon>Bacillota</taxon>
        <taxon>Bacilli</taxon>
        <taxon>Bacillales</taxon>
        <taxon>Paenibacillaceae</taxon>
        <taxon>Paenibacillus</taxon>
    </lineage>
</organism>
<accession>A0A5J5GEX7</accession>
<feature type="chain" id="PRO_5023825869" evidence="4">
    <location>
        <begin position="24"/>
        <end position="287"/>
    </location>
</feature>
<dbReference type="SUPFAM" id="SSF88713">
    <property type="entry name" value="Glycoside hydrolase/deacetylase"/>
    <property type="match status" value="1"/>
</dbReference>
<feature type="signal peptide" evidence="4">
    <location>
        <begin position="1"/>
        <end position="23"/>
    </location>
</feature>
<dbReference type="PANTHER" id="PTHR10587:SF133">
    <property type="entry name" value="CHITIN DEACETYLASE 1-RELATED"/>
    <property type="match status" value="1"/>
</dbReference>
<dbReference type="PROSITE" id="PS51677">
    <property type="entry name" value="NODB"/>
    <property type="match status" value="1"/>
</dbReference>
<gene>
    <name evidence="6" type="ORF">F4V43_06300</name>
</gene>
<keyword evidence="1" id="KW-0479">Metal-binding</keyword>
<dbReference type="RefSeq" id="WP_150457380.1">
    <property type="nucleotide sequence ID" value="NZ_VYKK01000005.1"/>
</dbReference>
<dbReference type="GO" id="GO:0046872">
    <property type="term" value="F:metal ion binding"/>
    <property type="evidence" value="ECO:0007669"/>
    <property type="project" value="UniProtKB-KW"/>
</dbReference>
<evidence type="ECO:0000256" key="3">
    <source>
        <dbReference type="SAM" id="MobiDB-lite"/>
    </source>
</evidence>